<comment type="caution">
    <text evidence="1">The sequence shown here is derived from an EMBL/GenBank/DDBJ whole genome shotgun (WGS) entry which is preliminary data.</text>
</comment>
<name>A0A642V2B2_9ASCO</name>
<dbReference type="InterPro" id="IPR032675">
    <property type="entry name" value="LRR_dom_sf"/>
</dbReference>
<evidence type="ECO:0008006" key="3">
    <source>
        <dbReference type="Google" id="ProtNLM"/>
    </source>
</evidence>
<accession>A0A642V2B2</accession>
<dbReference type="VEuPathDB" id="FungiDB:TRICI_003772"/>
<dbReference type="OrthoDB" id="722566at2759"/>
<sequence>MNSCQLKSLAIDRIQLGDEAGKFFECLPQTLRNVSLQQTFVTSGAVHSLLRVHGERLESVDFSYTNIDDTTLQDVARFCSSGNLRELYLNATFRITGFGLQDLLSRTCPTSLRKLALKHAHMLRSQWLLTYLVRQEHTQGRVEIDGLWLDGCDMLTLRDIRSLVAITKSNCWISHSAILEDDTIEGYMDLIHRIARGIINTPASP</sequence>
<protein>
    <recommendedName>
        <fullName evidence="3">F-box domain-containing protein</fullName>
    </recommendedName>
</protein>
<evidence type="ECO:0000313" key="1">
    <source>
        <dbReference type="EMBL" id="KAA8911614.1"/>
    </source>
</evidence>
<dbReference type="Proteomes" id="UP000761534">
    <property type="component" value="Unassembled WGS sequence"/>
</dbReference>
<dbReference type="AlphaFoldDB" id="A0A642V2B2"/>
<organism evidence="1 2">
    <name type="scientific">Trichomonascus ciferrii</name>
    <dbReference type="NCBI Taxonomy" id="44093"/>
    <lineage>
        <taxon>Eukaryota</taxon>
        <taxon>Fungi</taxon>
        <taxon>Dikarya</taxon>
        <taxon>Ascomycota</taxon>
        <taxon>Saccharomycotina</taxon>
        <taxon>Dipodascomycetes</taxon>
        <taxon>Dipodascales</taxon>
        <taxon>Trichomonascaceae</taxon>
        <taxon>Trichomonascus</taxon>
        <taxon>Trichomonascus ciferrii complex</taxon>
    </lineage>
</organism>
<evidence type="ECO:0000313" key="2">
    <source>
        <dbReference type="Proteomes" id="UP000761534"/>
    </source>
</evidence>
<gene>
    <name evidence="1" type="ORF">TRICI_003772</name>
</gene>
<dbReference type="Gene3D" id="3.80.10.10">
    <property type="entry name" value="Ribonuclease Inhibitor"/>
    <property type="match status" value="1"/>
</dbReference>
<dbReference type="EMBL" id="SWFS01000277">
    <property type="protein sequence ID" value="KAA8911614.1"/>
    <property type="molecule type" value="Genomic_DNA"/>
</dbReference>
<proteinExistence type="predicted"/>
<dbReference type="SUPFAM" id="SSF52047">
    <property type="entry name" value="RNI-like"/>
    <property type="match status" value="1"/>
</dbReference>
<keyword evidence="2" id="KW-1185">Reference proteome</keyword>
<reference evidence="1" key="1">
    <citation type="journal article" date="2019" name="G3 (Bethesda)">
        <title>Genome Assemblies of Two Rare Opportunistic Yeast Pathogens: Diutina rugosa (syn. Candida rugosa) and Trichomonascus ciferrii (syn. Candida ciferrii).</title>
        <authorList>
            <person name="Mixao V."/>
            <person name="Saus E."/>
            <person name="Hansen A.P."/>
            <person name="Lass-Florl C."/>
            <person name="Gabaldon T."/>
        </authorList>
    </citation>
    <scope>NUCLEOTIDE SEQUENCE</scope>
    <source>
        <strain evidence="1">CBS 4856</strain>
    </source>
</reference>